<feature type="signal peptide" evidence="1">
    <location>
        <begin position="1"/>
        <end position="21"/>
    </location>
</feature>
<gene>
    <name evidence="2" type="ORF">DLAC_07743</name>
</gene>
<dbReference type="EMBL" id="LODT01000035">
    <property type="protein sequence ID" value="KYQ90872.1"/>
    <property type="molecule type" value="Genomic_DNA"/>
</dbReference>
<accession>A0A151ZA97</accession>
<evidence type="ECO:0000256" key="1">
    <source>
        <dbReference type="SAM" id="SignalP"/>
    </source>
</evidence>
<evidence type="ECO:0000313" key="2">
    <source>
        <dbReference type="EMBL" id="KYQ90872.1"/>
    </source>
</evidence>
<dbReference type="OMA" id="QTIPDWV"/>
<dbReference type="Proteomes" id="UP000076078">
    <property type="component" value="Unassembled WGS sequence"/>
</dbReference>
<dbReference type="PANTHER" id="PTHR38081:SF1">
    <property type="entry name" value="WAP DOMAIN-CONTAINING PROTEIN"/>
    <property type="match status" value="1"/>
</dbReference>
<sequence length="233" mass="26433">MSMGMKSIIFALLFCIGYITSIQLDIHLNLDPVTYELAIEYNQQVNTLAPNDQIFLGKISIPHVTLYLTDFQNDSIPYLQEVILNNIDILSKVGESCQVEMTNIMVSAQYGMWNATVLPCLQYLSDFVVNNTYQYITPNQSIPSWVYALPEPIRSEKIAMITKYGSPNVFSQFQPHITLAWDAIDNLVNVFDTINIQPHQFYSPSIGIGNVGDYGTVLDNQYGTFNFENNNQF</sequence>
<keyword evidence="3" id="KW-1185">Reference proteome</keyword>
<evidence type="ECO:0000313" key="3">
    <source>
        <dbReference type="Proteomes" id="UP000076078"/>
    </source>
</evidence>
<organism evidence="2 3">
    <name type="scientific">Tieghemostelium lacteum</name>
    <name type="common">Slime mold</name>
    <name type="synonym">Dictyostelium lacteum</name>
    <dbReference type="NCBI Taxonomy" id="361077"/>
    <lineage>
        <taxon>Eukaryota</taxon>
        <taxon>Amoebozoa</taxon>
        <taxon>Evosea</taxon>
        <taxon>Eumycetozoa</taxon>
        <taxon>Dictyostelia</taxon>
        <taxon>Dictyosteliales</taxon>
        <taxon>Raperosteliaceae</taxon>
        <taxon>Tieghemostelium</taxon>
    </lineage>
</organism>
<dbReference type="InParanoid" id="A0A151ZA97"/>
<proteinExistence type="predicted"/>
<dbReference type="AlphaFoldDB" id="A0A151ZA97"/>
<dbReference type="OrthoDB" id="26379at2759"/>
<feature type="chain" id="PRO_5007593063" evidence="1">
    <location>
        <begin position="22"/>
        <end position="233"/>
    </location>
</feature>
<protein>
    <submittedName>
        <fullName evidence="2">Uncharacterized protein</fullName>
    </submittedName>
</protein>
<comment type="caution">
    <text evidence="2">The sequence shown here is derived from an EMBL/GenBank/DDBJ whole genome shotgun (WGS) entry which is preliminary data.</text>
</comment>
<keyword evidence="1" id="KW-0732">Signal</keyword>
<reference evidence="2 3" key="1">
    <citation type="submission" date="2015-12" db="EMBL/GenBank/DDBJ databases">
        <title>Dictyostelia acquired genes for synthesis and detection of signals that induce cell-type specialization by lateral gene transfer from prokaryotes.</title>
        <authorList>
            <person name="Gloeckner G."/>
            <person name="Schaap P."/>
        </authorList>
    </citation>
    <scope>NUCLEOTIDE SEQUENCE [LARGE SCALE GENOMIC DNA]</scope>
    <source>
        <strain evidence="2 3">TK</strain>
    </source>
</reference>
<name>A0A151ZA97_TIELA</name>
<dbReference type="PANTHER" id="PTHR38081">
    <property type="entry name" value="WAP DOMAIN-CONTAINING PROTEIN"/>
    <property type="match status" value="1"/>
</dbReference>